<dbReference type="EMBL" id="SJKD01000001">
    <property type="protein sequence ID" value="TCC53689.1"/>
    <property type="molecule type" value="Genomic_DNA"/>
</dbReference>
<dbReference type="NCBIfam" id="TIGR00277">
    <property type="entry name" value="HDIG"/>
    <property type="match status" value="1"/>
</dbReference>
<dbReference type="InterPro" id="IPR003607">
    <property type="entry name" value="HD/PDEase_dom"/>
</dbReference>
<reference evidence="2 3" key="1">
    <citation type="submission" date="2019-02" db="EMBL/GenBank/DDBJ databases">
        <title>Kribbella capetownensis sp. nov. and Kribbella speibonae sp. nov., isolated from soil.</title>
        <authorList>
            <person name="Curtis S.M."/>
            <person name="Norton I."/>
            <person name="Everest G.J."/>
            <person name="Meyers P.R."/>
        </authorList>
    </citation>
    <scope>NUCLEOTIDE SEQUENCE [LARGE SCALE GENOMIC DNA]</scope>
    <source>
        <strain evidence="2 3">YM53</strain>
    </source>
</reference>
<evidence type="ECO:0000313" key="3">
    <source>
        <dbReference type="Proteomes" id="UP000293342"/>
    </source>
</evidence>
<dbReference type="Proteomes" id="UP000293342">
    <property type="component" value="Unassembled WGS sequence"/>
</dbReference>
<dbReference type="InterPro" id="IPR006675">
    <property type="entry name" value="HDIG_dom"/>
</dbReference>
<dbReference type="Pfam" id="PF01966">
    <property type="entry name" value="HD"/>
    <property type="match status" value="1"/>
</dbReference>
<dbReference type="InterPro" id="IPR006674">
    <property type="entry name" value="HD_domain"/>
</dbReference>
<accession>A0A4R0K2E9</accession>
<evidence type="ECO:0000313" key="2">
    <source>
        <dbReference type="EMBL" id="TCC53689.1"/>
    </source>
</evidence>
<proteinExistence type="predicted"/>
<dbReference type="RefSeq" id="WP_131512604.1">
    <property type="nucleotide sequence ID" value="NZ_SJKD01000001.1"/>
</dbReference>
<organism evidence="2 3">
    <name type="scientific">Kribbella capetownensis</name>
    <dbReference type="NCBI Taxonomy" id="1572659"/>
    <lineage>
        <taxon>Bacteria</taxon>
        <taxon>Bacillati</taxon>
        <taxon>Actinomycetota</taxon>
        <taxon>Actinomycetes</taxon>
        <taxon>Propionibacteriales</taxon>
        <taxon>Kribbellaceae</taxon>
        <taxon>Kribbella</taxon>
    </lineage>
</organism>
<dbReference type="CDD" id="cd00077">
    <property type="entry name" value="HDc"/>
    <property type="match status" value="1"/>
</dbReference>
<name>A0A4R0K2E9_9ACTN</name>
<dbReference type="SUPFAM" id="SSF109604">
    <property type="entry name" value="HD-domain/PDEase-like"/>
    <property type="match status" value="1"/>
</dbReference>
<comment type="caution">
    <text evidence="2">The sequence shown here is derived from an EMBL/GenBank/DDBJ whole genome shotgun (WGS) entry which is preliminary data.</text>
</comment>
<feature type="domain" description="HD/PDEase" evidence="1">
    <location>
        <begin position="22"/>
        <end position="153"/>
    </location>
</feature>
<protein>
    <submittedName>
        <fullName evidence="2">HD domain-containing protein</fullName>
    </submittedName>
</protein>
<evidence type="ECO:0000259" key="1">
    <source>
        <dbReference type="SMART" id="SM00471"/>
    </source>
</evidence>
<sequence length="195" mass="21733">MQIPTDREIETLHRDHAPTRDAFESVYEHCRIVCQLAAQYWPSLDVDADLVRAGALLHDIGVYRLYTAGVLDTADYVRHGVLGHELLAGLGFSETISRFCSRHSGVGITRDDVLRQGLPIPAADYVAESREEELVMYADKFHSKRTPPVFVSGTSYEIAVRRWGEEKAVAFADLRHRYGDPELASLSAATGYAVI</sequence>
<dbReference type="AlphaFoldDB" id="A0A4R0K2E9"/>
<keyword evidence="3" id="KW-1185">Reference proteome</keyword>
<dbReference type="OrthoDB" id="1722553at2"/>
<gene>
    <name evidence="2" type="ORF">E0H75_08410</name>
</gene>
<dbReference type="Gene3D" id="1.10.3210.10">
    <property type="entry name" value="Hypothetical protein af1432"/>
    <property type="match status" value="1"/>
</dbReference>
<dbReference type="SMART" id="SM00471">
    <property type="entry name" value="HDc"/>
    <property type="match status" value="1"/>
</dbReference>